<dbReference type="OrthoDB" id="9782620at2"/>
<dbReference type="GO" id="GO:0003697">
    <property type="term" value="F:single-stranded DNA binding"/>
    <property type="evidence" value="ECO:0007669"/>
    <property type="project" value="InterPro"/>
</dbReference>
<dbReference type="AlphaFoldDB" id="A0A5D4TR69"/>
<proteinExistence type="inferred from homology"/>
<evidence type="ECO:0000256" key="2">
    <source>
        <dbReference type="ARBA" id="ARBA00022670"/>
    </source>
</evidence>
<evidence type="ECO:0000256" key="8">
    <source>
        <dbReference type="RuleBase" id="RU364100"/>
    </source>
</evidence>
<dbReference type="EMBL" id="VTEZ01000002">
    <property type="protein sequence ID" value="TYS86500.1"/>
    <property type="molecule type" value="Genomic_DNA"/>
</dbReference>
<evidence type="ECO:0000313" key="9">
    <source>
        <dbReference type="EMBL" id="TYS86500.1"/>
    </source>
</evidence>
<dbReference type="GO" id="GO:0006508">
    <property type="term" value="P:proteolysis"/>
    <property type="evidence" value="ECO:0007669"/>
    <property type="project" value="UniProtKB-KW"/>
</dbReference>
<gene>
    <name evidence="9" type="ORF">FZC85_05695</name>
</gene>
<evidence type="ECO:0000313" key="10">
    <source>
        <dbReference type="Proteomes" id="UP000324269"/>
    </source>
</evidence>
<evidence type="ECO:0000256" key="4">
    <source>
        <dbReference type="ARBA" id="ARBA00022801"/>
    </source>
</evidence>
<dbReference type="InterPro" id="IPR036590">
    <property type="entry name" value="SRAP-like"/>
</dbReference>
<dbReference type="GO" id="GO:0016829">
    <property type="term" value="F:lyase activity"/>
    <property type="evidence" value="ECO:0007669"/>
    <property type="project" value="UniProtKB-KW"/>
</dbReference>
<dbReference type="GO" id="GO:0008233">
    <property type="term" value="F:peptidase activity"/>
    <property type="evidence" value="ECO:0007669"/>
    <property type="project" value="UniProtKB-KW"/>
</dbReference>
<dbReference type="InterPro" id="IPR003738">
    <property type="entry name" value="SRAP"/>
</dbReference>
<keyword evidence="2 8" id="KW-0645">Protease</keyword>
<protein>
    <recommendedName>
        <fullName evidence="8">Abasic site processing protein</fullName>
        <ecNumber evidence="8">3.4.-.-</ecNumber>
    </recommendedName>
</protein>
<comment type="similarity">
    <text evidence="1 8">Belongs to the SOS response-associated peptidase family.</text>
</comment>
<evidence type="ECO:0000256" key="3">
    <source>
        <dbReference type="ARBA" id="ARBA00022763"/>
    </source>
</evidence>
<sequence length="226" mass="26083">MKKTNEVAIVCGRFSLTTPLEELVRQYLIDEFLEEWQPRYNIAPTQKVLSLISHKGKRRAGEITWGLVPHWADRKKWKPLINARSETLLEKPSFNSLVHSKRMVIFSDGFYEWKKEKDQKVPVRFQLKEEEPFVFAGLWDRNGEFTTSTILTTGANAIVQPVHERMPVILTSQEAVEKWVNTDDYSFEEASSVLTPLQKDQMKGYQVSDIVNSSKHDSPECIVPVS</sequence>
<dbReference type="PANTHER" id="PTHR13604:SF0">
    <property type="entry name" value="ABASIC SITE PROCESSING PROTEIN HMCES"/>
    <property type="match status" value="1"/>
</dbReference>
<dbReference type="Gene3D" id="3.90.1680.10">
    <property type="entry name" value="SOS response associated peptidase-like"/>
    <property type="match status" value="1"/>
</dbReference>
<evidence type="ECO:0000256" key="5">
    <source>
        <dbReference type="ARBA" id="ARBA00023124"/>
    </source>
</evidence>
<reference evidence="9 10" key="1">
    <citation type="submission" date="2019-08" db="EMBL/GenBank/DDBJ databases">
        <title>Bacillus genomes from the desert of Cuatro Cienegas, Coahuila.</title>
        <authorList>
            <person name="Olmedo-Alvarez G."/>
        </authorList>
    </citation>
    <scope>NUCLEOTIDE SEQUENCE [LARGE SCALE GENOMIC DNA]</scope>
    <source>
        <strain evidence="9 10">CH87b_3T</strain>
    </source>
</reference>
<dbReference type="SUPFAM" id="SSF143081">
    <property type="entry name" value="BB1717-like"/>
    <property type="match status" value="1"/>
</dbReference>
<keyword evidence="3" id="KW-0227">DNA damage</keyword>
<evidence type="ECO:0000256" key="6">
    <source>
        <dbReference type="ARBA" id="ARBA00023125"/>
    </source>
</evidence>
<name>A0A5D4TR69_9BACI</name>
<dbReference type="Pfam" id="PF02586">
    <property type="entry name" value="SRAP"/>
    <property type="match status" value="1"/>
</dbReference>
<evidence type="ECO:0000256" key="1">
    <source>
        <dbReference type="ARBA" id="ARBA00008136"/>
    </source>
</evidence>
<dbReference type="PANTHER" id="PTHR13604">
    <property type="entry name" value="DC12-RELATED"/>
    <property type="match status" value="1"/>
</dbReference>
<comment type="caution">
    <text evidence="9">The sequence shown here is derived from an EMBL/GenBank/DDBJ whole genome shotgun (WGS) entry which is preliminary data.</text>
</comment>
<dbReference type="Proteomes" id="UP000324269">
    <property type="component" value="Unassembled WGS sequence"/>
</dbReference>
<keyword evidence="7" id="KW-0456">Lyase</keyword>
<evidence type="ECO:0000256" key="7">
    <source>
        <dbReference type="ARBA" id="ARBA00023239"/>
    </source>
</evidence>
<dbReference type="EC" id="3.4.-.-" evidence="8"/>
<dbReference type="GO" id="GO:0106300">
    <property type="term" value="P:protein-DNA covalent cross-linking repair"/>
    <property type="evidence" value="ECO:0007669"/>
    <property type="project" value="InterPro"/>
</dbReference>
<keyword evidence="5" id="KW-0190">Covalent protein-DNA linkage</keyword>
<keyword evidence="6" id="KW-0238">DNA-binding</keyword>
<keyword evidence="4 8" id="KW-0378">Hydrolase</keyword>
<organism evidence="9 10">
    <name type="scientific">Rossellomorea aquimaris</name>
    <dbReference type="NCBI Taxonomy" id="189382"/>
    <lineage>
        <taxon>Bacteria</taxon>
        <taxon>Bacillati</taxon>
        <taxon>Bacillota</taxon>
        <taxon>Bacilli</taxon>
        <taxon>Bacillales</taxon>
        <taxon>Bacillaceae</taxon>
        <taxon>Rossellomorea</taxon>
    </lineage>
</organism>
<accession>A0A5D4TR69</accession>